<feature type="coiled-coil region" evidence="1">
    <location>
        <begin position="1179"/>
        <end position="1206"/>
    </location>
</feature>
<evidence type="ECO:0000256" key="1">
    <source>
        <dbReference type="SAM" id="Coils"/>
    </source>
</evidence>
<dbReference type="InterPro" id="IPR000253">
    <property type="entry name" value="FHA_dom"/>
</dbReference>
<keyword evidence="1" id="KW-0175">Coiled coil</keyword>
<evidence type="ECO:0000313" key="5">
    <source>
        <dbReference type="Proteomes" id="UP000054558"/>
    </source>
</evidence>
<feature type="compositionally biased region" description="Low complexity" evidence="2">
    <location>
        <begin position="385"/>
        <end position="397"/>
    </location>
</feature>
<name>A0A1Y1IPI2_KLENI</name>
<feature type="compositionally biased region" description="Gly residues" evidence="2">
    <location>
        <begin position="1271"/>
        <end position="1286"/>
    </location>
</feature>
<dbReference type="Gene3D" id="2.60.200.20">
    <property type="match status" value="1"/>
</dbReference>
<feature type="region of interest" description="Disordered" evidence="2">
    <location>
        <begin position="1"/>
        <end position="708"/>
    </location>
</feature>
<dbReference type="OrthoDB" id="2020761at2759"/>
<feature type="compositionally biased region" description="Low complexity" evidence="2">
    <location>
        <begin position="644"/>
        <end position="667"/>
    </location>
</feature>
<feature type="compositionally biased region" description="Low complexity" evidence="2">
    <location>
        <begin position="125"/>
        <end position="134"/>
    </location>
</feature>
<proteinExistence type="predicted"/>
<evidence type="ECO:0000256" key="2">
    <source>
        <dbReference type="SAM" id="MobiDB-lite"/>
    </source>
</evidence>
<evidence type="ECO:0000313" key="4">
    <source>
        <dbReference type="EMBL" id="GAQ91101.1"/>
    </source>
</evidence>
<feature type="compositionally biased region" description="Low complexity" evidence="2">
    <location>
        <begin position="579"/>
        <end position="593"/>
    </location>
</feature>
<feature type="compositionally biased region" description="Acidic residues" evidence="2">
    <location>
        <begin position="1088"/>
        <end position="1098"/>
    </location>
</feature>
<feature type="region of interest" description="Disordered" evidence="2">
    <location>
        <begin position="966"/>
        <end position="1006"/>
    </location>
</feature>
<feature type="compositionally biased region" description="Basic and acidic residues" evidence="2">
    <location>
        <begin position="315"/>
        <end position="324"/>
    </location>
</feature>
<dbReference type="Proteomes" id="UP000054558">
    <property type="component" value="Unassembled WGS sequence"/>
</dbReference>
<feature type="region of interest" description="Disordered" evidence="2">
    <location>
        <begin position="1243"/>
        <end position="1466"/>
    </location>
</feature>
<feature type="region of interest" description="Disordered" evidence="2">
    <location>
        <begin position="1130"/>
        <end position="1167"/>
    </location>
</feature>
<dbReference type="PANTHER" id="PTHR23308">
    <property type="entry name" value="NUCLEAR INHIBITOR OF PROTEIN PHOSPHATASE-1"/>
    <property type="match status" value="1"/>
</dbReference>
<feature type="domain" description="FHA" evidence="3">
    <location>
        <begin position="843"/>
        <end position="893"/>
    </location>
</feature>
<dbReference type="OMA" id="WIAFSAM"/>
<feature type="compositionally biased region" description="Basic and acidic residues" evidence="2">
    <location>
        <begin position="1251"/>
        <end position="1260"/>
    </location>
</feature>
<dbReference type="CDD" id="cd22677">
    <property type="entry name" value="FHA_Kanadaptin"/>
    <property type="match status" value="1"/>
</dbReference>
<reference evidence="4 5" key="1">
    <citation type="journal article" date="2014" name="Nat. Commun.">
        <title>Klebsormidium flaccidum genome reveals primary factors for plant terrestrial adaptation.</title>
        <authorList>
            <person name="Hori K."/>
            <person name="Maruyama F."/>
            <person name="Fujisawa T."/>
            <person name="Togashi T."/>
            <person name="Yamamoto N."/>
            <person name="Seo M."/>
            <person name="Sato S."/>
            <person name="Yamada T."/>
            <person name="Mori H."/>
            <person name="Tajima N."/>
            <person name="Moriyama T."/>
            <person name="Ikeuchi M."/>
            <person name="Watanabe M."/>
            <person name="Wada H."/>
            <person name="Kobayashi K."/>
            <person name="Saito M."/>
            <person name="Masuda T."/>
            <person name="Sasaki-Sekimoto Y."/>
            <person name="Mashiguchi K."/>
            <person name="Awai K."/>
            <person name="Shimojima M."/>
            <person name="Masuda S."/>
            <person name="Iwai M."/>
            <person name="Nobusawa T."/>
            <person name="Narise T."/>
            <person name="Kondo S."/>
            <person name="Saito H."/>
            <person name="Sato R."/>
            <person name="Murakawa M."/>
            <person name="Ihara Y."/>
            <person name="Oshima-Yamada Y."/>
            <person name="Ohtaka K."/>
            <person name="Satoh M."/>
            <person name="Sonobe K."/>
            <person name="Ishii M."/>
            <person name="Ohtani R."/>
            <person name="Kanamori-Sato M."/>
            <person name="Honoki R."/>
            <person name="Miyazaki D."/>
            <person name="Mochizuki H."/>
            <person name="Umetsu J."/>
            <person name="Higashi K."/>
            <person name="Shibata D."/>
            <person name="Kamiya Y."/>
            <person name="Sato N."/>
            <person name="Nakamura Y."/>
            <person name="Tabata S."/>
            <person name="Ida S."/>
            <person name="Kurokawa K."/>
            <person name="Ohta H."/>
        </authorList>
    </citation>
    <scope>NUCLEOTIDE SEQUENCE [LARGE SCALE GENOMIC DNA]</scope>
    <source>
        <strain evidence="4 5">NIES-2285</strain>
    </source>
</reference>
<feature type="compositionally biased region" description="Basic and acidic residues" evidence="2">
    <location>
        <begin position="1130"/>
        <end position="1141"/>
    </location>
</feature>
<dbReference type="FunFam" id="2.60.200.20:FF:000053">
    <property type="entry name" value="Os06g0275900 protein"/>
    <property type="match status" value="1"/>
</dbReference>
<dbReference type="Pfam" id="PF00498">
    <property type="entry name" value="FHA"/>
    <property type="match status" value="1"/>
</dbReference>
<feature type="compositionally biased region" description="Acidic residues" evidence="2">
    <location>
        <begin position="971"/>
        <end position="983"/>
    </location>
</feature>
<feature type="compositionally biased region" description="Basic and acidic residues" evidence="2">
    <location>
        <begin position="557"/>
        <end position="567"/>
    </location>
</feature>
<feature type="compositionally biased region" description="Low complexity" evidence="2">
    <location>
        <begin position="36"/>
        <end position="45"/>
    </location>
</feature>
<evidence type="ECO:0000259" key="3">
    <source>
        <dbReference type="PROSITE" id="PS50006"/>
    </source>
</evidence>
<dbReference type="SMART" id="SM00240">
    <property type="entry name" value="FHA"/>
    <property type="match status" value="1"/>
</dbReference>
<dbReference type="InterPro" id="IPR050923">
    <property type="entry name" value="Cell_Proc_Reg/RNA_Proc"/>
</dbReference>
<feature type="compositionally biased region" description="Polar residues" evidence="2">
    <location>
        <begin position="543"/>
        <end position="556"/>
    </location>
</feature>
<feature type="region of interest" description="Disordered" evidence="2">
    <location>
        <begin position="1057"/>
        <end position="1118"/>
    </location>
</feature>
<accession>A0A1Y1IPI2</accession>
<feature type="compositionally biased region" description="Low complexity" evidence="2">
    <location>
        <begin position="293"/>
        <end position="314"/>
    </location>
</feature>
<dbReference type="InterPro" id="IPR008984">
    <property type="entry name" value="SMAD_FHA_dom_sf"/>
</dbReference>
<feature type="compositionally biased region" description="Low complexity" evidence="2">
    <location>
        <begin position="148"/>
        <end position="157"/>
    </location>
</feature>
<protein>
    <recommendedName>
        <fullName evidence="3">FHA domain-containing protein</fullName>
    </recommendedName>
</protein>
<feature type="compositionally biased region" description="Basic and acidic residues" evidence="2">
    <location>
        <begin position="1370"/>
        <end position="1387"/>
    </location>
</feature>
<feature type="compositionally biased region" description="Gly residues" evidence="2">
    <location>
        <begin position="1336"/>
        <end position="1349"/>
    </location>
</feature>
<dbReference type="SUPFAM" id="SSF49879">
    <property type="entry name" value="SMAD/FHA domain"/>
    <property type="match status" value="1"/>
</dbReference>
<feature type="compositionally biased region" description="Basic and acidic residues" evidence="2">
    <location>
        <begin position="266"/>
        <end position="279"/>
    </location>
</feature>
<gene>
    <name evidence="4" type="ORF">KFL_007270080</name>
</gene>
<feature type="compositionally biased region" description="Polar residues" evidence="2">
    <location>
        <begin position="398"/>
        <end position="417"/>
    </location>
</feature>
<keyword evidence="5" id="KW-1185">Reference proteome</keyword>
<feature type="compositionally biased region" description="Low complexity" evidence="2">
    <location>
        <begin position="172"/>
        <end position="192"/>
    </location>
</feature>
<feature type="compositionally biased region" description="Basic and acidic residues" evidence="2">
    <location>
        <begin position="1"/>
        <end position="11"/>
    </location>
</feature>
<dbReference type="PROSITE" id="PS50006">
    <property type="entry name" value="FHA_DOMAIN"/>
    <property type="match status" value="1"/>
</dbReference>
<dbReference type="GO" id="GO:0003729">
    <property type="term" value="F:mRNA binding"/>
    <property type="evidence" value="ECO:0000318"/>
    <property type="project" value="GO_Central"/>
</dbReference>
<sequence>MATPSEKKDDPLNDSFHLGADPPADTSAPTKPSPPLSASGGAASPQPRNVAFHHYQNVESPSPPPRCPSPVKTSISIGHMGPPAPRPGRTGSSSMPPPPPRQPSQDAGARKRAREGSPPLPGQGSPIPSYRRSISPPPRPGHASPHGSPLSIRRSSSPPLPQAGSPLRRPRSSSPPYENIIIIPQRQSSPIKIPRRSASPPLPGQGQGASAFKRPRSSSPSDAGFWHSGPFPGRPLASAPLRNRDVESSASQREYGAQRSGSSSSEDDRGKRLPPRDDADATSGVQPGVRGASSSSSDENAGSRSSGGEVADSSSSDKKRHEGSRASSSAHRGRPEAGPNRVGAMLPPPPRQPKRLSLPPVSVVEGAPGRAEASLSGESRVAHNSSDLALAAAASSSTGHTNEQAQDRLSTARPSRSGQDEAPEESSLAKQASDASSIIGAAQAPAVSDASSVGRFRTPSPGPVSSAMTAVNSRGEALAAGQSTGSAMRQDGDRVSSSKAHGFKEPPAVVRSATSGVRGTGPGSRNVLNRAPGDGEGARPIQSAESGVLSGSQQQGERTRDGGEVLERVASNVVGELRGAAAESAGEPGGAASLSPRPAHPVVRQHSSNKASLMGPPRSRPDMPPPGGSRPSGVPRPGGGFKVPQQRPPSAARAPAPGAQRPQAEAATMRAGEGGGEVAEPALKEGEQQGGAGVPVATASGADARAFEEDSVHEIAAVLVGQEMEDRQAPNQDEPGGTPFANAACAAAASPVASNVAPETGPDTAAQKTLEPALRALFPAAMYKEPAVPASKADAPRVSKAPSGQPPYEIPAWSAPPGQPYALEVVKEGAVLAQLDVSRKGAYMFGRSERADFPLEHATVSRYHAVLQFKEGGEAALFDLGSTHGTFVNKKQVKARVYVPVHVGDVLKFGQSSRLYVFQGPAELMPEEGLSRAEKQQLKRLEAAQEAKMAEESLVRARAAKLGEVTWGQADDAEDEEEQEDVEGITWETHTGPLTSNQEKSRDKVVKRRDKIANLRKEMDVIQSKEIAQGGLTPGQQAQIARNEARLEELTEELEAMEETLNESIRESLGARPARAAAGKKRGRPGSDDEDGDSDEDEFYNRAGAQKKKAARGPAPVEAAAVVETAETLLEKRDVLAGERDTLEDEIRQEEERKAALPGGKGAHDEDDALDAFMSDVSTQIERDRLAQLRRELELLDAEAARIARLLHLADPTGEAAVRWVPKKGAPGGVPRRTFKEPVKVEVAAAPEEESSAKKEEPKPRALLQAPKVALGGGGVKGAGSTGGKGATVRPREGEHRIVKDEEASRGERQPTDRGMAAGAAGPADQGEPESTANGGLVGEEGARGGASETGGSIAPEATTEGGSKGARGGAERSGEGDSRGKQRREAGPAAVAGGGTAETPLNEGAQVGGQGKGRTGKGAGAAGQKRISDVETAQGDEEQAEQPVWEPPQGQTGDGRTALNDKLGY</sequence>
<organism evidence="4 5">
    <name type="scientific">Klebsormidium nitens</name>
    <name type="common">Green alga</name>
    <name type="synonym">Ulothrix nitens</name>
    <dbReference type="NCBI Taxonomy" id="105231"/>
    <lineage>
        <taxon>Eukaryota</taxon>
        <taxon>Viridiplantae</taxon>
        <taxon>Streptophyta</taxon>
        <taxon>Klebsormidiophyceae</taxon>
        <taxon>Klebsormidiales</taxon>
        <taxon>Klebsormidiaceae</taxon>
        <taxon>Klebsormidium</taxon>
    </lineage>
</organism>
<feature type="compositionally biased region" description="Basic and acidic residues" evidence="2">
    <location>
        <begin position="1290"/>
        <end position="1312"/>
    </location>
</feature>
<dbReference type="EMBL" id="DF237676">
    <property type="protein sequence ID" value="GAQ91101.1"/>
    <property type="molecule type" value="Genomic_DNA"/>
</dbReference>
<feature type="compositionally biased region" description="Polar residues" evidence="2">
    <location>
        <begin position="988"/>
        <end position="998"/>
    </location>
</feature>
<feature type="compositionally biased region" description="Gly residues" evidence="2">
    <location>
        <begin position="1407"/>
        <end position="1422"/>
    </location>
</feature>